<gene>
    <name evidence="1" type="primary">relE</name>
    <name evidence="1" type="ORF">BHV28_16650</name>
</gene>
<dbReference type="EMBL" id="CP017315">
    <property type="protein sequence ID" value="AQS42341.1"/>
    <property type="molecule type" value="Genomic_DNA"/>
</dbReference>
<sequence>MQTVIETPAYLASAKEESISSDELSNIISFIAANPNAGSIMKGTGGARKVRFATEQKGKSGGYRIITFFAHEDSPVFLLDIYRKSSQENLSKSDRNELKQILTELVDEYRKEKP</sequence>
<name>A0A1U9JWY9_9HYPH</name>
<dbReference type="InterPro" id="IPR009387">
    <property type="entry name" value="HigB-2"/>
</dbReference>
<organism evidence="1 2">
    <name type="scientific">Candidatus Tokpelaia hoelldobleri</name>
    <dbReference type="NCBI Taxonomy" id="1902579"/>
    <lineage>
        <taxon>Bacteria</taxon>
        <taxon>Pseudomonadati</taxon>
        <taxon>Pseudomonadota</taxon>
        <taxon>Alphaproteobacteria</taxon>
        <taxon>Hyphomicrobiales</taxon>
        <taxon>Candidatus Tokpelaia</taxon>
    </lineage>
</organism>
<dbReference type="Pfam" id="PF06296">
    <property type="entry name" value="RelE"/>
    <property type="match status" value="1"/>
</dbReference>
<keyword evidence="2" id="KW-1185">Reference proteome</keyword>
<evidence type="ECO:0000313" key="1">
    <source>
        <dbReference type="EMBL" id="AQS42341.1"/>
    </source>
</evidence>
<dbReference type="Proteomes" id="UP000188912">
    <property type="component" value="Chromosome"/>
</dbReference>
<dbReference type="STRING" id="1902579.BHV28_16650"/>
<reference evidence="1 2" key="2">
    <citation type="journal article" date="2016" name="Sci. Rep.">
        <title>The genome of Rhizobiales bacteria in predatory ants reveals urease gene functions but no genes for nitrogen fixation.</title>
        <authorList>
            <person name="Neuvonen M.M."/>
            <person name="Tamarit D."/>
            <person name="Naslund K."/>
            <person name="Liebig J."/>
            <person name="Feldhaar H."/>
            <person name="Moran N.A."/>
            <person name="Guy L."/>
            <person name="Andersson S.G."/>
        </authorList>
    </citation>
    <scope>NUCLEOTIDE SEQUENCE [LARGE SCALE GENOMIC DNA]</scope>
    <source>
        <strain evidence="1 2">Hsal</strain>
    </source>
</reference>
<accession>A0A1U9JWY9</accession>
<dbReference type="KEGG" id="thd:BHV28_16650"/>
<reference evidence="1 2" key="1">
    <citation type="journal article" date="2010" name="Science">
        <title>Genomic comparison of the ants Camponotus floridanus and Harpegnathos saltator.</title>
        <authorList>
            <person name="Bonasio R."/>
            <person name="Zhang G."/>
            <person name="Ye C."/>
            <person name="Mutti N.S."/>
            <person name="Fang X."/>
            <person name="Qin N."/>
            <person name="Donahue G."/>
            <person name="Yang P."/>
            <person name="Li Q."/>
            <person name="Li C."/>
            <person name="Zhang P."/>
            <person name="Huang Z."/>
            <person name="Berger S.L."/>
            <person name="Reinberg D."/>
            <person name="Wang J."/>
            <person name="Liebig J."/>
        </authorList>
    </citation>
    <scope>NUCLEOTIDE SEQUENCE [LARGE SCALE GENOMIC DNA]</scope>
    <source>
        <strain evidence="1 2">Hsal</strain>
    </source>
</reference>
<evidence type="ECO:0000313" key="2">
    <source>
        <dbReference type="Proteomes" id="UP000188912"/>
    </source>
</evidence>
<protein>
    <submittedName>
        <fullName evidence="1">RelE protein</fullName>
    </submittedName>
</protein>
<proteinExistence type="predicted"/>
<dbReference type="PIRSF" id="PIRSF039032">
    <property type="entry name" value="HigB-2"/>
    <property type="match status" value="1"/>
</dbReference>
<dbReference type="AlphaFoldDB" id="A0A1U9JWY9"/>